<evidence type="ECO:0000313" key="3">
    <source>
        <dbReference type="Proteomes" id="UP000471640"/>
    </source>
</evidence>
<keyword evidence="1" id="KW-0732">Signal</keyword>
<protein>
    <submittedName>
        <fullName evidence="2">Cytochrome C</fullName>
    </submittedName>
</protein>
<dbReference type="Pfam" id="PF09626">
    <property type="entry name" value="DHC"/>
    <property type="match status" value="1"/>
</dbReference>
<gene>
    <name evidence="2" type="ORF">G3480_11700</name>
</gene>
<feature type="signal peptide" evidence="1">
    <location>
        <begin position="1"/>
        <end position="26"/>
    </location>
</feature>
<organism evidence="2 3">
    <name type="scientific">Thiorhodococcus mannitoliphagus</name>
    <dbReference type="NCBI Taxonomy" id="329406"/>
    <lineage>
        <taxon>Bacteria</taxon>
        <taxon>Pseudomonadati</taxon>
        <taxon>Pseudomonadota</taxon>
        <taxon>Gammaproteobacteria</taxon>
        <taxon>Chromatiales</taxon>
        <taxon>Chromatiaceae</taxon>
        <taxon>Thiorhodococcus</taxon>
    </lineage>
</organism>
<accession>A0A6P1DRS4</accession>
<comment type="caution">
    <text evidence="2">The sequence shown here is derived from an EMBL/GenBank/DDBJ whole genome shotgun (WGS) entry which is preliminary data.</text>
</comment>
<dbReference type="Proteomes" id="UP000471640">
    <property type="component" value="Unassembled WGS sequence"/>
</dbReference>
<evidence type="ECO:0000256" key="1">
    <source>
        <dbReference type="SAM" id="SignalP"/>
    </source>
</evidence>
<name>A0A6P1DRS4_9GAMM</name>
<keyword evidence="3" id="KW-1185">Reference proteome</keyword>
<proteinExistence type="predicted"/>
<reference evidence="3" key="1">
    <citation type="journal article" date="2020" name="Microbiol. Resour. Announc.">
        <title>Draft Genome Sequences of Thiorhodococcus mannitoliphagus and Thiorhodococcus minor, Purple Sulfur Photosynthetic Bacteria in the Gammaproteobacterial Family Chromatiaceae.</title>
        <authorList>
            <person name="Aviles F.A."/>
            <person name="Meyer T.E."/>
            <person name="Kyndt J.A."/>
        </authorList>
    </citation>
    <scope>NUCLEOTIDE SEQUENCE [LARGE SCALE GENOMIC DNA]</scope>
    <source>
        <strain evidence="3">DSM 18266</strain>
    </source>
</reference>
<dbReference type="AlphaFoldDB" id="A0A6P1DRS4"/>
<sequence length="187" mass="20394">MMQRTPPFVLLMLALVSLSIAGLALADDDDDDDRRRGHASKEWIDDDVPLAPIRSQAYIDECGACHMAYQPELLPARAWAQIMTPAALSDHYGDDATLSEALRLEISSFLGADAVGVAATTATGAQLPRITKIAKFRDEHDEIPARLVTGNPDVGSFSKCNACHRRAAEGNYNERQIDIPGYGPWDD</sequence>
<reference evidence="2 3" key="2">
    <citation type="submission" date="2020-02" db="EMBL/GenBank/DDBJ databases">
        <title>Genome sequences of Thiorhodococcus mannitoliphagus and Thiorhodococcus minor, purple sulfur photosynthetic bacteria in the gammaproteobacterial family, Chromatiaceae.</title>
        <authorList>
            <person name="Aviles F.A."/>
            <person name="Meyer T.E."/>
            <person name="Kyndt J.A."/>
        </authorList>
    </citation>
    <scope>NUCLEOTIDE SEQUENCE [LARGE SCALE GENOMIC DNA]</scope>
    <source>
        <strain evidence="2 3">DSM 18266</strain>
    </source>
</reference>
<feature type="chain" id="PRO_5026733070" evidence="1">
    <location>
        <begin position="27"/>
        <end position="187"/>
    </location>
</feature>
<dbReference type="EMBL" id="JAAIJR010000041">
    <property type="protein sequence ID" value="NEX20967.1"/>
    <property type="molecule type" value="Genomic_DNA"/>
</dbReference>
<dbReference type="InterPro" id="IPR018588">
    <property type="entry name" value="Dihaem_cytochrome-c"/>
</dbReference>
<evidence type="ECO:0000313" key="2">
    <source>
        <dbReference type="EMBL" id="NEX20967.1"/>
    </source>
</evidence>